<name>A0A235CMW6_9GAMM</name>
<gene>
    <name evidence="4" type="ORF">B6S09_02750</name>
    <name evidence="5" type="ORF">LY04_01209</name>
</gene>
<accession>A0A235CMW6</accession>
<dbReference type="InterPro" id="IPR036679">
    <property type="entry name" value="FlgN-like_sf"/>
</dbReference>
<evidence type="ECO:0000313" key="4">
    <source>
        <dbReference type="EMBL" id="OYD25779.1"/>
    </source>
</evidence>
<comment type="function">
    <text evidence="1">Required for the efficient initiation of filament assembly.</text>
</comment>
<dbReference type="Pfam" id="PF05130">
    <property type="entry name" value="FlgN"/>
    <property type="match status" value="1"/>
</dbReference>
<sequence length="136" mass="15337">MSKVILQTLWQALQQEHQGYAHLHRLLQHQARLLTGQDHQGLLSHNPKQMALTRQLAELAATREQLQASLGAASLEQLCQQLPAALSARIDGRWQELQQQARLCQALNDSNGRLLASQKEWLEHHLGVSETVYQPA</sequence>
<comment type="similarity">
    <text evidence="2">Belongs to the FlgN family.</text>
</comment>
<evidence type="ECO:0000256" key="2">
    <source>
        <dbReference type="ARBA" id="ARBA00007703"/>
    </source>
</evidence>
<evidence type="ECO:0000256" key="3">
    <source>
        <dbReference type="ARBA" id="ARBA00022795"/>
    </source>
</evidence>
<dbReference type="RefSeq" id="WP_094276968.1">
    <property type="nucleotide sequence ID" value="NZ_NQJF01000002.1"/>
</dbReference>
<reference evidence="4 6" key="1">
    <citation type="submission" date="2017-08" db="EMBL/GenBank/DDBJ databases">
        <title>Draft Genome Sequence of the Marine Bacterium Oceanimonas baumannii ATCC 700832.</title>
        <authorList>
            <person name="Mcclelland W.D."/>
            <person name="Brennan M.A."/>
            <person name="Trachtenberg A.M."/>
            <person name="Maclea K.S."/>
        </authorList>
    </citation>
    <scope>NUCLEOTIDE SEQUENCE [LARGE SCALE GENOMIC DNA]</scope>
    <source>
        <strain evidence="4 6">ATCC 700832</strain>
    </source>
</reference>
<dbReference type="GO" id="GO:0044780">
    <property type="term" value="P:bacterial-type flagellum assembly"/>
    <property type="evidence" value="ECO:0007669"/>
    <property type="project" value="InterPro"/>
</dbReference>
<keyword evidence="3" id="KW-1005">Bacterial flagellum biogenesis</keyword>
<proteinExistence type="inferred from homology"/>
<comment type="caution">
    <text evidence="4">The sequence shown here is derived from an EMBL/GenBank/DDBJ whole genome shotgun (WGS) entry which is preliminary data.</text>
</comment>
<keyword evidence="4" id="KW-0282">Flagellum</keyword>
<evidence type="ECO:0000313" key="5">
    <source>
        <dbReference type="EMBL" id="TDW60214.1"/>
    </source>
</evidence>
<evidence type="ECO:0000313" key="7">
    <source>
        <dbReference type="Proteomes" id="UP000295058"/>
    </source>
</evidence>
<reference evidence="5 7" key="2">
    <citation type="submission" date="2019-03" db="EMBL/GenBank/DDBJ databases">
        <title>Genomic Encyclopedia of Archaeal and Bacterial Type Strains, Phase II (KMG-II): from individual species to whole genera.</title>
        <authorList>
            <person name="Goeker M."/>
        </authorList>
    </citation>
    <scope>NUCLEOTIDE SEQUENCE [LARGE SCALE GENOMIC DNA]</scope>
    <source>
        <strain evidence="5 7">DSM 15594</strain>
    </source>
</reference>
<keyword evidence="4" id="KW-0966">Cell projection</keyword>
<dbReference type="Proteomes" id="UP000295058">
    <property type="component" value="Unassembled WGS sequence"/>
</dbReference>
<keyword evidence="4" id="KW-0969">Cilium</keyword>
<evidence type="ECO:0000256" key="1">
    <source>
        <dbReference type="ARBA" id="ARBA00002397"/>
    </source>
</evidence>
<organism evidence="4 6">
    <name type="scientific">Oceanimonas baumannii</name>
    <dbReference type="NCBI Taxonomy" id="129578"/>
    <lineage>
        <taxon>Bacteria</taxon>
        <taxon>Pseudomonadati</taxon>
        <taxon>Pseudomonadota</taxon>
        <taxon>Gammaproteobacteria</taxon>
        <taxon>Aeromonadales</taxon>
        <taxon>Aeromonadaceae</taxon>
        <taxon>Oceanimonas</taxon>
    </lineage>
</organism>
<dbReference type="EMBL" id="NQJF01000002">
    <property type="protein sequence ID" value="OYD25779.1"/>
    <property type="molecule type" value="Genomic_DNA"/>
</dbReference>
<dbReference type="Gene3D" id="1.20.58.300">
    <property type="entry name" value="FlgN-like"/>
    <property type="match status" value="1"/>
</dbReference>
<dbReference type="InterPro" id="IPR007809">
    <property type="entry name" value="FlgN-like"/>
</dbReference>
<keyword evidence="7" id="KW-1185">Reference proteome</keyword>
<evidence type="ECO:0000313" key="6">
    <source>
        <dbReference type="Proteomes" id="UP000243640"/>
    </source>
</evidence>
<dbReference type="EMBL" id="SODO01000003">
    <property type="protein sequence ID" value="TDW60214.1"/>
    <property type="molecule type" value="Genomic_DNA"/>
</dbReference>
<dbReference type="Proteomes" id="UP000243640">
    <property type="component" value="Unassembled WGS sequence"/>
</dbReference>
<dbReference type="SUPFAM" id="SSF140566">
    <property type="entry name" value="FlgN-like"/>
    <property type="match status" value="1"/>
</dbReference>
<dbReference type="AlphaFoldDB" id="A0A235CMW6"/>
<protein>
    <submittedName>
        <fullName evidence="5">Flagella synthesis protein FlgN</fullName>
    </submittedName>
    <submittedName>
        <fullName evidence="4">Flagellar protein FlgN</fullName>
    </submittedName>
</protein>
<dbReference type="OrthoDB" id="5600584at2"/>